<comment type="caution">
    <text evidence="2">The sequence shown here is derived from an EMBL/GenBank/DDBJ whole genome shotgun (WGS) entry which is preliminary data.</text>
</comment>
<organism evidence="2 3">
    <name type="scientific">Pinctada imbricata</name>
    <name type="common">Atlantic pearl-oyster</name>
    <name type="synonym">Pinctada martensii</name>
    <dbReference type="NCBI Taxonomy" id="66713"/>
    <lineage>
        <taxon>Eukaryota</taxon>
        <taxon>Metazoa</taxon>
        <taxon>Spiralia</taxon>
        <taxon>Lophotrochozoa</taxon>
        <taxon>Mollusca</taxon>
        <taxon>Bivalvia</taxon>
        <taxon>Autobranchia</taxon>
        <taxon>Pteriomorphia</taxon>
        <taxon>Pterioida</taxon>
        <taxon>Pterioidea</taxon>
        <taxon>Pteriidae</taxon>
        <taxon>Pinctada</taxon>
    </lineage>
</organism>
<dbReference type="SMART" id="SM01265">
    <property type="entry name" value="Mab-21"/>
    <property type="match status" value="1"/>
</dbReference>
<name>A0AA88YT68_PINIB</name>
<dbReference type="InterPro" id="IPR024810">
    <property type="entry name" value="MAB21L/cGLR"/>
</dbReference>
<dbReference type="AlphaFoldDB" id="A0AA88YT68"/>
<keyword evidence="3" id="KW-1185">Reference proteome</keyword>
<accession>A0AA88YT68</accession>
<dbReference type="PANTHER" id="PTHR10656:SF69">
    <property type="entry name" value="MAB-21-LIKE HHH_H2TH-LIKE DOMAIN-CONTAINING PROTEIN"/>
    <property type="match status" value="1"/>
</dbReference>
<dbReference type="EMBL" id="VSWD01000001">
    <property type="protein sequence ID" value="KAK3108125.1"/>
    <property type="molecule type" value="Genomic_DNA"/>
</dbReference>
<evidence type="ECO:0000259" key="1">
    <source>
        <dbReference type="Pfam" id="PF20266"/>
    </source>
</evidence>
<evidence type="ECO:0000313" key="2">
    <source>
        <dbReference type="EMBL" id="KAK3108125.1"/>
    </source>
</evidence>
<dbReference type="Gene3D" id="1.10.1410.40">
    <property type="match status" value="1"/>
</dbReference>
<sequence length="633" mass="73187">MLKDSVTVINSGSRAEGFDFITSDFDIMLTTPRVKVLPSLPPGIDTQSDIVLLMEKENTRPGFVRLFATQDPGILMFLFSNLGNKYYLSNSLLKHFALDVSRMDITNISLHGPCLSSEYEMTDLALTLSSNSWSNDAIGCVHRMLKRGWPPGHIVQEMVKDGVLFVPIGCRFSQHEDVEWRMSFSLAEKRLVHSMNHTQFLVYALLKLFLKGVVEQNAEVKGLMCSYFMKTSVFWEIMEAKTPWIPSNLLLHFWNCFRRLLNWVKSGYCPNFFIPENNMFFGKIHGDAQQKLMKYLGSLHAEGHGIIKKIPILMFEFDKWTGVPNHGISHGLKRSQVILDLTTTFSFGCGRSAETLLQALGSEKSKIVSECCQFLRLSEINLSCNRKLFEQSTLDDCNKVKYMKERSIIRVLMLSSPDCIRSRMFLAMYFYKCKRYDRTLRLLYAVLQKYEDPETFNTFPFNQIGFDTVGGEVLSIPEGMRRHSICQIPFESTTCISEIFDEFSYSNIAHECQVVPPLPLVHFVLFLCHFQMEDLAQARIHLMELENHNNHRMEEYLELLDLRRTWRLSKEAISWELLGVGHEVIGDFRDALKYLRICNKILLSNRVVSAINLRLFEANKRRIKRIEEILEKS</sequence>
<protein>
    <recommendedName>
        <fullName evidence="1">Mab-21-like HhH/H2TH-like domain-containing protein</fullName>
    </recommendedName>
</protein>
<dbReference type="PANTHER" id="PTHR10656">
    <property type="entry name" value="CELL FATE DETERMINING PROTEIN MAB21-RELATED"/>
    <property type="match status" value="1"/>
</dbReference>
<feature type="domain" description="Mab-21-like HhH/H2TH-like" evidence="1">
    <location>
        <begin position="205"/>
        <end position="294"/>
    </location>
</feature>
<reference evidence="2" key="1">
    <citation type="submission" date="2019-08" db="EMBL/GenBank/DDBJ databases">
        <title>The improved chromosome-level genome for the pearl oyster Pinctada fucata martensii using PacBio sequencing and Hi-C.</title>
        <authorList>
            <person name="Zheng Z."/>
        </authorList>
    </citation>
    <scope>NUCLEOTIDE SEQUENCE</scope>
    <source>
        <strain evidence="2">ZZ-2019</strain>
        <tissue evidence="2">Adductor muscle</tissue>
    </source>
</reference>
<dbReference type="InterPro" id="IPR046906">
    <property type="entry name" value="Mab-21_HhH/H2TH-like"/>
</dbReference>
<gene>
    <name evidence="2" type="ORF">FSP39_001692</name>
</gene>
<evidence type="ECO:0000313" key="3">
    <source>
        <dbReference type="Proteomes" id="UP001186944"/>
    </source>
</evidence>
<dbReference type="Pfam" id="PF20266">
    <property type="entry name" value="Mab-21_C"/>
    <property type="match status" value="1"/>
</dbReference>
<dbReference type="Proteomes" id="UP001186944">
    <property type="component" value="Unassembled WGS sequence"/>
</dbReference>
<proteinExistence type="predicted"/>